<sequence>MNLKRLLTILCIGMTVSYSVAQKNAKEVLFTIDEQPYYIEDFNYVYNKNIDLIPESERDVKEYLNLYIDYKLKVLKAKELGLDTLKLYKEELSQNRNQLVARYLSSEKITDALIQEAYERSLKEINASHILFLLDPNARPQDSLKMYDKAMSVRNEIQSGASFSEMAKKYSDDPSAQENGGNVGFFSVFKMVYPFETGAYNTNVGDVSLPVRSQFGYHLIKVEDVRDTRGEISIAHLMLLKSEEGNIDKDKEVEKRIKELYKQLKSGADFEVLVKQYSDDKITKDRGGEIQRFTSGALRNPVLEDIAYALNNPNEISEPIETDYAWHIVRLKEKFPLPSFEAIKGSLKVKVRRDERSRVINDHLIEELKIQFPIEESRLLVKKLPSYFSEKVLSNSWKVTEIGSYKDSFLVKINNSMELKLSDFFGYVVGNQLTVRNFKEVPIAIEVLYKNFVETELKNYYTTNLEDLNLEFKALITEYQDGLLLFDLMQKEVWQKVKSDTVGYTEYYNNHKADYYIKEKASVLRFKLTNKKEAKKIKKLLLQGKTKVEVLESFNSKHTQSWLVDEMILDTQELLKDIKEPIKEGVYDFQHESEFTVIQVKEVFVARTASLDEKRDKVISDYQEEYERKWMESLRRNKIIKRNMEVLKQM</sequence>
<organism evidence="3 4">
    <name type="scientific">Myroides guanonis</name>
    <dbReference type="NCBI Taxonomy" id="1150112"/>
    <lineage>
        <taxon>Bacteria</taxon>
        <taxon>Pseudomonadati</taxon>
        <taxon>Bacteroidota</taxon>
        <taxon>Flavobacteriia</taxon>
        <taxon>Flavobacteriales</taxon>
        <taxon>Flavobacteriaceae</taxon>
        <taxon>Myroides</taxon>
    </lineage>
</organism>
<protein>
    <submittedName>
        <fullName evidence="3">Peptidyl-prolyl cis-trans isomerase SurA</fullName>
    </submittedName>
</protein>
<dbReference type="PANTHER" id="PTHR47245:SF2">
    <property type="entry name" value="PEPTIDYL-PROLYL CIS-TRANS ISOMERASE HP_0175-RELATED"/>
    <property type="match status" value="1"/>
</dbReference>
<feature type="domain" description="PpiC" evidence="2">
    <location>
        <begin position="229"/>
        <end position="333"/>
    </location>
</feature>
<feature type="domain" description="PpiC" evidence="2">
    <location>
        <begin position="122"/>
        <end position="224"/>
    </location>
</feature>
<dbReference type="PROSITE" id="PS50198">
    <property type="entry name" value="PPIC_PPIASE_2"/>
    <property type="match status" value="2"/>
</dbReference>
<evidence type="ECO:0000313" key="3">
    <source>
        <dbReference type="EMBL" id="SFJ05955.1"/>
    </source>
</evidence>
<dbReference type="Gene3D" id="3.10.50.40">
    <property type="match status" value="2"/>
</dbReference>
<dbReference type="AlphaFoldDB" id="A0A1I3N9Y5"/>
<dbReference type="Proteomes" id="UP000243887">
    <property type="component" value="Unassembled WGS sequence"/>
</dbReference>
<dbReference type="InterPro" id="IPR000297">
    <property type="entry name" value="PPIase_PpiC"/>
</dbReference>
<dbReference type="RefSeq" id="WP_090678112.1">
    <property type="nucleotide sequence ID" value="NZ_FORU01000003.1"/>
</dbReference>
<dbReference type="InterPro" id="IPR046357">
    <property type="entry name" value="PPIase_dom_sf"/>
</dbReference>
<name>A0A1I3N9Y5_9FLAO</name>
<dbReference type="STRING" id="1150112.SAMN04487893_10313"/>
<dbReference type="EMBL" id="FORU01000003">
    <property type="protein sequence ID" value="SFJ05955.1"/>
    <property type="molecule type" value="Genomic_DNA"/>
</dbReference>
<accession>A0A1I3N9Y5</accession>
<reference evidence="4" key="1">
    <citation type="submission" date="2016-10" db="EMBL/GenBank/DDBJ databases">
        <authorList>
            <person name="Varghese N."/>
            <person name="Submissions S."/>
        </authorList>
    </citation>
    <scope>NUCLEOTIDE SEQUENCE [LARGE SCALE GENOMIC DNA]</scope>
    <source>
        <strain evidence="4">DSM 26542</strain>
    </source>
</reference>
<dbReference type="GO" id="GO:0003755">
    <property type="term" value="F:peptidyl-prolyl cis-trans isomerase activity"/>
    <property type="evidence" value="ECO:0007669"/>
    <property type="project" value="UniProtKB-KW"/>
</dbReference>
<keyword evidence="4" id="KW-1185">Reference proteome</keyword>
<dbReference type="SUPFAM" id="SSF54534">
    <property type="entry name" value="FKBP-like"/>
    <property type="match status" value="2"/>
</dbReference>
<evidence type="ECO:0000256" key="1">
    <source>
        <dbReference type="PROSITE-ProRule" id="PRU00278"/>
    </source>
</evidence>
<dbReference type="Pfam" id="PF00639">
    <property type="entry name" value="Rotamase"/>
    <property type="match status" value="1"/>
</dbReference>
<keyword evidence="1" id="KW-0697">Rotamase</keyword>
<evidence type="ECO:0000313" key="4">
    <source>
        <dbReference type="Proteomes" id="UP000243887"/>
    </source>
</evidence>
<gene>
    <name evidence="3" type="ORF">SAMN04487893_10313</name>
</gene>
<keyword evidence="1 3" id="KW-0413">Isomerase</keyword>
<dbReference type="Pfam" id="PF13616">
    <property type="entry name" value="Rotamase_3"/>
    <property type="match status" value="1"/>
</dbReference>
<evidence type="ECO:0000259" key="2">
    <source>
        <dbReference type="PROSITE" id="PS50198"/>
    </source>
</evidence>
<dbReference type="OrthoDB" id="14196at2"/>
<dbReference type="PANTHER" id="PTHR47245">
    <property type="entry name" value="PEPTIDYLPROLYL ISOMERASE"/>
    <property type="match status" value="1"/>
</dbReference>
<dbReference type="InterPro" id="IPR050245">
    <property type="entry name" value="PrsA_foldase"/>
</dbReference>
<proteinExistence type="predicted"/>